<name>A0A433DJ88_9FUNG</name>
<dbReference type="EMBL" id="RBNI01001176">
    <property type="protein sequence ID" value="RUP50796.1"/>
    <property type="molecule type" value="Genomic_DNA"/>
</dbReference>
<dbReference type="AlphaFoldDB" id="A0A433DJ88"/>
<keyword evidence="3" id="KW-1185">Reference proteome</keyword>
<organism evidence="2 3">
    <name type="scientific">Jimgerdemannia flammicorona</name>
    <dbReference type="NCBI Taxonomy" id="994334"/>
    <lineage>
        <taxon>Eukaryota</taxon>
        <taxon>Fungi</taxon>
        <taxon>Fungi incertae sedis</taxon>
        <taxon>Mucoromycota</taxon>
        <taxon>Mucoromycotina</taxon>
        <taxon>Endogonomycetes</taxon>
        <taxon>Endogonales</taxon>
        <taxon>Endogonaceae</taxon>
        <taxon>Jimgerdemannia</taxon>
    </lineage>
</organism>
<feature type="compositionally biased region" description="Basic and acidic residues" evidence="1">
    <location>
        <begin position="126"/>
        <end position="138"/>
    </location>
</feature>
<reference evidence="2 3" key="1">
    <citation type="journal article" date="2018" name="New Phytol.">
        <title>Phylogenomics of Endogonaceae and evolution of mycorrhizas within Mucoromycota.</title>
        <authorList>
            <person name="Chang Y."/>
            <person name="Desiro A."/>
            <person name="Na H."/>
            <person name="Sandor L."/>
            <person name="Lipzen A."/>
            <person name="Clum A."/>
            <person name="Barry K."/>
            <person name="Grigoriev I.V."/>
            <person name="Martin F.M."/>
            <person name="Stajich J.E."/>
            <person name="Smith M.E."/>
            <person name="Bonito G."/>
            <person name="Spatafora J.W."/>
        </authorList>
    </citation>
    <scope>NUCLEOTIDE SEQUENCE [LARGE SCALE GENOMIC DNA]</scope>
    <source>
        <strain evidence="2 3">GMNB39</strain>
    </source>
</reference>
<dbReference type="Proteomes" id="UP000268093">
    <property type="component" value="Unassembled WGS sequence"/>
</dbReference>
<protein>
    <submittedName>
        <fullName evidence="2">Uncharacterized protein</fullName>
    </submittedName>
</protein>
<sequence length="238" mass="26231">MDQIFESLDGDTIRLLLAELSENDAIHWWFAYGMEENPDLEDFLQAFGEPIDQEDDIHVLAVFCVNMDFDPSDVGLGIQPPHTDIAVPTDLHNFLDNLEGEAVHESDITSPSPSDLPDGIPASDFEIGRDLPDDIPEHDRDLPDGIPASDFEIGRDLPDDIPEHDRDLPAVSDPELENRGGVGDEQIIEPRDTMDPIPVAEASWMGHIRAGLVHVVSAAWRGVLDTVRCIPCIDGAQD</sequence>
<evidence type="ECO:0000256" key="1">
    <source>
        <dbReference type="SAM" id="MobiDB-lite"/>
    </source>
</evidence>
<feature type="region of interest" description="Disordered" evidence="1">
    <location>
        <begin position="103"/>
        <end position="138"/>
    </location>
</feature>
<evidence type="ECO:0000313" key="3">
    <source>
        <dbReference type="Proteomes" id="UP000268093"/>
    </source>
</evidence>
<gene>
    <name evidence="2" type="ORF">BC936DRAFT_137652</name>
</gene>
<comment type="caution">
    <text evidence="2">The sequence shown here is derived from an EMBL/GenBank/DDBJ whole genome shotgun (WGS) entry which is preliminary data.</text>
</comment>
<proteinExistence type="predicted"/>
<accession>A0A433DJ88</accession>
<evidence type="ECO:0000313" key="2">
    <source>
        <dbReference type="EMBL" id="RUP50796.1"/>
    </source>
</evidence>